<dbReference type="InterPro" id="IPR050671">
    <property type="entry name" value="CD300_family_receptors"/>
</dbReference>
<keyword evidence="7" id="KW-1185">Reference proteome</keyword>
<evidence type="ECO:0000256" key="2">
    <source>
        <dbReference type="ARBA" id="ARBA00022692"/>
    </source>
</evidence>
<accession>A0AAD8YQG5</accession>
<feature type="domain" description="Ig-like" evidence="5">
    <location>
        <begin position="1"/>
        <end position="84"/>
    </location>
</feature>
<organism evidence="6 7">
    <name type="scientific">Electrophorus voltai</name>
    <dbReference type="NCBI Taxonomy" id="2609070"/>
    <lineage>
        <taxon>Eukaryota</taxon>
        <taxon>Metazoa</taxon>
        <taxon>Chordata</taxon>
        <taxon>Craniata</taxon>
        <taxon>Vertebrata</taxon>
        <taxon>Euteleostomi</taxon>
        <taxon>Actinopterygii</taxon>
        <taxon>Neopterygii</taxon>
        <taxon>Teleostei</taxon>
        <taxon>Ostariophysi</taxon>
        <taxon>Gymnotiformes</taxon>
        <taxon>Gymnotoidei</taxon>
        <taxon>Gymnotidae</taxon>
        <taxon>Electrophorus</taxon>
    </lineage>
</organism>
<dbReference type="Gene3D" id="2.60.40.10">
    <property type="entry name" value="Immunoglobulins"/>
    <property type="match status" value="1"/>
</dbReference>
<dbReference type="AlphaFoldDB" id="A0AAD8YQG5"/>
<comment type="caution">
    <text evidence="6">The sequence shown here is derived from an EMBL/GenBank/DDBJ whole genome shotgun (WGS) entry which is preliminary data.</text>
</comment>
<keyword evidence="3" id="KW-0472">Membrane</keyword>
<dbReference type="Proteomes" id="UP001239994">
    <property type="component" value="Unassembled WGS sequence"/>
</dbReference>
<dbReference type="InterPro" id="IPR013106">
    <property type="entry name" value="Ig_V-set"/>
</dbReference>
<feature type="compositionally biased region" description="Acidic residues" evidence="4">
    <location>
        <begin position="261"/>
        <end position="271"/>
    </location>
</feature>
<dbReference type="CDD" id="cd05716">
    <property type="entry name" value="IgV_pIgR_like"/>
    <property type="match status" value="1"/>
</dbReference>
<dbReference type="InterPro" id="IPR036179">
    <property type="entry name" value="Ig-like_dom_sf"/>
</dbReference>
<dbReference type="InterPro" id="IPR007110">
    <property type="entry name" value="Ig-like_dom"/>
</dbReference>
<protein>
    <recommendedName>
        <fullName evidence="5">Ig-like domain-containing protein</fullName>
    </recommendedName>
</protein>
<keyword evidence="2" id="KW-0812">Transmembrane</keyword>
<dbReference type="InterPro" id="IPR013783">
    <property type="entry name" value="Ig-like_fold"/>
</dbReference>
<feature type="compositionally biased region" description="Basic residues" evidence="4">
    <location>
        <begin position="105"/>
        <end position="130"/>
    </location>
</feature>
<dbReference type="PANTHER" id="PTHR11860:SF111">
    <property type="entry name" value="IMMUNOGLOBULIN SUBTYPE DOMAIN-CONTAINING PROTEIN"/>
    <property type="match status" value="1"/>
</dbReference>
<feature type="region of interest" description="Disordered" evidence="4">
    <location>
        <begin position="253"/>
        <end position="287"/>
    </location>
</feature>
<comment type="subcellular location">
    <subcellularLocation>
        <location evidence="1">Membrane</location>
    </subcellularLocation>
</comment>
<dbReference type="GO" id="GO:0004888">
    <property type="term" value="F:transmembrane signaling receptor activity"/>
    <property type="evidence" value="ECO:0007669"/>
    <property type="project" value="TreeGrafter"/>
</dbReference>
<dbReference type="EMBL" id="JAROKS010000796">
    <property type="protein sequence ID" value="KAK1783984.1"/>
    <property type="molecule type" value="Genomic_DNA"/>
</dbReference>
<dbReference type="PANTHER" id="PTHR11860">
    <property type="entry name" value="POLYMERIC-IMMUNOGLOBULIN RECEPTOR"/>
    <property type="match status" value="1"/>
</dbReference>
<proteinExistence type="predicted"/>
<feature type="region of interest" description="Disordered" evidence="4">
    <location>
        <begin position="104"/>
        <end position="138"/>
    </location>
</feature>
<evidence type="ECO:0000256" key="4">
    <source>
        <dbReference type="SAM" id="MobiDB-lite"/>
    </source>
</evidence>
<feature type="non-terminal residue" evidence="6">
    <location>
        <position position="287"/>
    </location>
</feature>
<evidence type="ECO:0000313" key="7">
    <source>
        <dbReference type="Proteomes" id="UP001239994"/>
    </source>
</evidence>
<evidence type="ECO:0000256" key="3">
    <source>
        <dbReference type="ARBA" id="ARBA00023136"/>
    </source>
</evidence>
<reference evidence="6" key="1">
    <citation type="submission" date="2023-03" db="EMBL/GenBank/DDBJ databases">
        <title>Electrophorus voltai genome.</title>
        <authorList>
            <person name="Bian C."/>
        </authorList>
    </citation>
    <scope>NUCLEOTIDE SEQUENCE</scope>
    <source>
        <strain evidence="6">CB-2022</strain>
        <tissue evidence="6">Muscle</tissue>
    </source>
</reference>
<evidence type="ECO:0000259" key="5">
    <source>
        <dbReference type="PROSITE" id="PS50835"/>
    </source>
</evidence>
<name>A0AAD8YQG5_9TELE</name>
<dbReference type="GO" id="GO:0005886">
    <property type="term" value="C:plasma membrane"/>
    <property type="evidence" value="ECO:0007669"/>
    <property type="project" value="TreeGrafter"/>
</dbReference>
<gene>
    <name evidence="6" type="ORF">P4O66_022178</name>
</gene>
<evidence type="ECO:0000256" key="1">
    <source>
        <dbReference type="ARBA" id="ARBA00004370"/>
    </source>
</evidence>
<dbReference type="PROSITE" id="PS50835">
    <property type="entry name" value="IG_LIKE"/>
    <property type="match status" value="1"/>
</dbReference>
<dbReference type="SUPFAM" id="SSF48726">
    <property type="entry name" value="Immunoglobulin"/>
    <property type="match status" value="1"/>
</dbReference>
<dbReference type="Pfam" id="PF07686">
    <property type="entry name" value="V-set"/>
    <property type="match status" value="1"/>
</dbReference>
<sequence length="287" mass="31219">PAVSVTKSRVSGEEGSSVSVQCLYSAAYKKEAKKWCRSIDWTCYTVGRTNTSQNSAVQISADGKGTFTVLMTGLKKTDAGWYWCSTGGLEVPVHFDVTDALAASNHHRNTNQRRMPGKGKKKGKKGKRRTSPNSACNPSVLLGTLLTPAAEERGLGAEVEESHGITSDHNDWYNYFQSSESDTADFSCTRVRPSLILSSLHGITTEQGPAGYYGDLPIYEDRYLEVESAESYMDLTEGYAEYGERGECRNVTLESDLGSDHEEDPSMEVEEVPQGNLGALESASSPG</sequence>
<evidence type="ECO:0000313" key="6">
    <source>
        <dbReference type="EMBL" id="KAK1783984.1"/>
    </source>
</evidence>